<dbReference type="InterPro" id="IPR001107">
    <property type="entry name" value="Band_7"/>
</dbReference>
<gene>
    <name evidence="3" type="ORF">DV701_06210</name>
</gene>
<dbReference type="PRINTS" id="PR00721">
    <property type="entry name" value="STOMATIN"/>
</dbReference>
<comment type="similarity">
    <text evidence="1">Belongs to the band 7/mec-2 family.</text>
</comment>
<accession>A0A345NL65</accession>
<dbReference type="Gene3D" id="3.30.479.30">
    <property type="entry name" value="Band 7 domain"/>
    <property type="match status" value="1"/>
</dbReference>
<evidence type="ECO:0000256" key="1">
    <source>
        <dbReference type="ARBA" id="ARBA00008164"/>
    </source>
</evidence>
<organism evidence="3 4">
    <name type="scientific">Ornithinimicrobium avium</name>
    <dbReference type="NCBI Taxonomy" id="2283195"/>
    <lineage>
        <taxon>Bacteria</taxon>
        <taxon>Bacillati</taxon>
        <taxon>Actinomycetota</taxon>
        <taxon>Actinomycetes</taxon>
        <taxon>Micrococcales</taxon>
        <taxon>Ornithinimicrobiaceae</taxon>
        <taxon>Ornithinimicrobium</taxon>
    </lineage>
</organism>
<dbReference type="GO" id="GO:0005886">
    <property type="term" value="C:plasma membrane"/>
    <property type="evidence" value="ECO:0007669"/>
    <property type="project" value="InterPro"/>
</dbReference>
<feature type="domain" description="Band 7" evidence="2">
    <location>
        <begin position="2"/>
        <end position="159"/>
    </location>
</feature>
<dbReference type="SUPFAM" id="SSF117892">
    <property type="entry name" value="Band 7/SPFH domain"/>
    <property type="match status" value="1"/>
</dbReference>
<dbReference type="KEGG" id="orn:DV701_06210"/>
<evidence type="ECO:0000313" key="4">
    <source>
        <dbReference type="Proteomes" id="UP000253790"/>
    </source>
</evidence>
<evidence type="ECO:0000259" key="2">
    <source>
        <dbReference type="SMART" id="SM00244"/>
    </source>
</evidence>
<dbReference type="InterPro" id="IPR036013">
    <property type="entry name" value="Band_7/SPFH_dom_sf"/>
</dbReference>
<proteinExistence type="inferred from homology"/>
<dbReference type="AlphaFoldDB" id="A0A345NL65"/>
<reference evidence="3 4" key="1">
    <citation type="submission" date="2018-07" db="EMBL/GenBank/DDBJ databases">
        <title>Complete genome sequencing of Ornithinimicrobium sp. AMA3305.</title>
        <authorList>
            <person name="Bae J.-W."/>
        </authorList>
    </citation>
    <scope>NUCLEOTIDE SEQUENCE [LARGE SCALE GENOMIC DNA]</scope>
    <source>
        <strain evidence="3 4">AMA3305</strain>
    </source>
</reference>
<dbReference type="RefSeq" id="WP_114927538.1">
    <property type="nucleotide sequence ID" value="NZ_CP031229.1"/>
</dbReference>
<sequence>MLRHLLVHPSTTALEYRRGEFARALEPGRHPVPLRATHVAVDLREQLLAVAPQEILTADGLSVRVTSAVRLAVGDARAFHEVAFDPHALVYLATQVALREALGGLTVEELTRRGASLPVTELTAAADAAARPVGLVVREVVVKDVILPPEVRAAAVELATAKARGMARLEAARAENASLRSLANAAKVLEAHPALARLRMVQEARPGTTLVVRLDDERAPVVTPAEAG</sequence>
<dbReference type="SMART" id="SM00244">
    <property type="entry name" value="PHB"/>
    <property type="match status" value="1"/>
</dbReference>
<name>A0A345NL65_9MICO</name>
<evidence type="ECO:0000313" key="3">
    <source>
        <dbReference type="EMBL" id="AXH95773.1"/>
    </source>
</evidence>
<dbReference type="OrthoDB" id="3285280at2"/>
<keyword evidence="4" id="KW-1185">Reference proteome</keyword>
<dbReference type="InterPro" id="IPR001972">
    <property type="entry name" value="Stomatin_HflK_fam"/>
</dbReference>
<dbReference type="InterPro" id="IPR043202">
    <property type="entry name" value="Band-7_stomatin-like"/>
</dbReference>
<dbReference type="EMBL" id="CP031229">
    <property type="protein sequence ID" value="AXH95773.1"/>
    <property type="molecule type" value="Genomic_DNA"/>
</dbReference>
<dbReference type="Pfam" id="PF01145">
    <property type="entry name" value="Band_7"/>
    <property type="match status" value="1"/>
</dbReference>
<protein>
    <submittedName>
        <fullName evidence="3">Slipin family protein</fullName>
    </submittedName>
</protein>
<dbReference type="PANTHER" id="PTHR10264">
    <property type="entry name" value="BAND 7 PROTEIN-RELATED"/>
    <property type="match status" value="1"/>
</dbReference>
<dbReference type="PANTHER" id="PTHR10264:SF19">
    <property type="entry name" value="AT06885P-RELATED"/>
    <property type="match status" value="1"/>
</dbReference>
<dbReference type="Proteomes" id="UP000253790">
    <property type="component" value="Chromosome"/>
</dbReference>